<gene>
    <name evidence="2" type="ORF">MRSR164_09175</name>
</gene>
<organism evidence="2 3">
    <name type="scientific">Methylobacterium radiotolerans</name>
    <dbReference type="NCBI Taxonomy" id="31998"/>
    <lineage>
        <taxon>Bacteria</taxon>
        <taxon>Pseudomonadati</taxon>
        <taxon>Pseudomonadota</taxon>
        <taxon>Alphaproteobacteria</taxon>
        <taxon>Hyphomicrobiales</taxon>
        <taxon>Methylobacteriaceae</taxon>
        <taxon>Methylobacterium</taxon>
    </lineage>
</organism>
<keyword evidence="3" id="KW-1185">Reference proteome</keyword>
<dbReference type="InterPro" id="IPR038696">
    <property type="entry name" value="IalB_sf"/>
</dbReference>
<evidence type="ECO:0000256" key="1">
    <source>
        <dbReference type="SAM" id="SignalP"/>
    </source>
</evidence>
<dbReference type="Pfam" id="PF06776">
    <property type="entry name" value="IalB"/>
    <property type="match status" value="1"/>
</dbReference>
<feature type="chain" id="PRO_5046669559" evidence="1">
    <location>
        <begin position="40"/>
        <end position="181"/>
    </location>
</feature>
<evidence type="ECO:0000313" key="2">
    <source>
        <dbReference type="EMBL" id="MEE7456938.1"/>
    </source>
</evidence>
<comment type="caution">
    <text evidence="2">The sequence shown here is derived from an EMBL/GenBank/DDBJ whole genome shotgun (WGS) entry which is preliminary data.</text>
</comment>
<protein>
    <submittedName>
        <fullName evidence="2">Invasion-associated locus B family protein</fullName>
    </submittedName>
</protein>
<evidence type="ECO:0000313" key="3">
    <source>
        <dbReference type="Proteomes" id="UP001349262"/>
    </source>
</evidence>
<dbReference type="EMBL" id="MLBY01000004">
    <property type="protein sequence ID" value="MEE7456938.1"/>
    <property type="molecule type" value="Genomic_DNA"/>
</dbReference>
<dbReference type="Proteomes" id="UP001349262">
    <property type="component" value="Unassembled WGS sequence"/>
</dbReference>
<name>A0ABU7T8S5_9HYPH</name>
<feature type="signal peptide" evidence="1">
    <location>
        <begin position="1"/>
        <end position="39"/>
    </location>
</feature>
<dbReference type="InterPro" id="IPR010642">
    <property type="entry name" value="Invasion_prot_B"/>
</dbReference>
<proteinExistence type="predicted"/>
<keyword evidence="1" id="KW-0732">Signal</keyword>
<dbReference type="Gene3D" id="2.60.40.1880">
    <property type="entry name" value="Invasion associated locus B (IalB) protein"/>
    <property type="match status" value="1"/>
</dbReference>
<reference evidence="2 3" key="1">
    <citation type="journal article" date="2012" name="Genet. Mol. Biol.">
        <title>Analysis of 16S rRNA and mxaF genes revealing insights into Methylobacterium niche-specific plant association.</title>
        <authorList>
            <person name="Dourado M.N."/>
            <person name="Andreote F.D."/>
            <person name="Dini-Andreote F."/>
            <person name="Conti R."/>
            <person name="Araujo J.M."/>
            <person name="Araujo W.L."/>
        </authorList>
    </citation>
    <scope>NUCLEOTIDE SEQUENCE [LARGE SCALE GENOMIC DNA]</scope>
    <source>
        <strain evidence="2 3">SR1.6/4</strain>
    </source>
</reference>
<accession>A0ABU7T8S5</accession>
<sequence length="181" mass="18965">MSLFAAVVRAGRSGAGRRGVALATLAAATMLAGSPAAQAQGTVRKTFDDWQQRCETPAGAKAEQCALVQYVAAEDRPNLNLVVIVLKTADNRGYLLRVVAPLGVLLPSGLGLKIDQTDIGRASFVRCLTTGCVAEVVMDDGLIRSLRSGTQATFIIFQTPEEGVGIPVSMKGFGPGFDTLK</sequence>